<proteinExistence type="predicted"/>
<gene>
    <name evidence="1" type="ORF">GA0061101_106112</name>
</gene>
<dbReference type="RefSeq" id="WP_092574015.1">
    <property type="nucleotide sequence ID" value="NZ_FMAF01000006.1"/>
</dbReference>
<dbReference type="OrthoDB" id="8403137at2"/>
<accession>A0A1C3VSB0</accession>
<evidence type="ECO:0000313" key="1">
    <source>
        <dbReference type="EMBL" id="SCB30465.1"/>
    </source>
</evidence>
<reference evidence="1 2" key="1">
    <citation type="submission" date="2016-08" db="EMBL/GenBank/DDBJ databases">
        <authorList>
            <person name="Seilhamer J.J."/>
        </authorList>
    </citation>
    <scope>NUCLEOTIDE SEQUENCE [LARGE SCALE GENOMIC DNA]</scope>
    <source>
        <strain evidence="1 2">P1-7</strain>
    </source>
</reference>
<dbReference type="EMBL" id="FMAF01000006">
    <property type="protein sequence ID" value="SCB30465.1"/>
    <property type="molecule type" value="Genomic_DNA"/>
</dbReference>
<dbReference type="AlphaFoldDB" id="A0A1C3VSB0"/>
<sequence>MTFSSAFTLFGPDTIAISEALNIPEHEADHLINTEMNRLYAEKAEEARAYQREYNLRTRARLREIRAGRQA</sequence>
<organism evidence="1 2">
    <name type="scientific">Rhizobium lusitanum</name>
    <dbReference type="NCBI Taxonomy" id="293958"/>
    <lineage>
        <taxon>Bacteria</taxon>
        <taxon>Pseudomonadati</taxon>
        <taxon>Pseudomonadota</taxon>
        <taxon>Alphaproteobacteria</taxon>
        <taxon>Hyphomicrobiales</taxon>
        <taxon>Rhizobiaceae</taxon>
        <taxon>Rhizobium/Agrobacterium group</taxon>
        <taxon>Rhizobium</taxon>
    </lineage>
</organism>
<evidence type="ECO:0000313" key="2">
    <source>
        <dbReference type="Proteomes" id="UP000199205"/>
    </source>
</evidence>
<name>A0A1C3VSB0_9HYPH</name>
<dbReference type="Proteomes" id="UP000199205">
    <property type="component" value="Unassembled WGS sequence"/>
</dbReference>
<protein>
    <submittedName>
        <fullName evidence="1">Uncharacterized protein</fullName>
    </submittedName>
</protein>